<evidence type="ECO:0000313" key="4">
    <source>
        <dbReference type="EnsemblProtists" id="EKX37718"/>
    </source>
</evidence>
<dbReference type="Gene3D" id="3.40.50.2000">
    <property type="entry name" value="Glycogen Phosphorylase B"/>
    <property type="match status" value="1"/>
</dbReference>
<dbReference type="GO" id="GO:0016757">
    <property type="term" value="F:glycosyltransferase activity"/>
    <property type="evidence" value="ECO:0007669"/>
    <property type="project" value="UniProtKB-KW"/>
</dbReference>
<keyword evidence="1" id="KW-0808">Transferase</keyword>
<reference evidence="5" key="2">
    <citation type="submission" date="2012-11" db="EMBL/GenBank/DDBJ databases">
        <authorList>
            <person name="Kuo A."/>
            <person name="Curtis B.A."/>
            <person name="Tanifuji G."/>
            <person name="Burki F."/>
            <person name="Gruber A."/>
            <person name="Irimia M."/>
            <person name="Maruyama S."/>
            <person name="Arias M.C."/>
            <person name="Ball S.G."/>
            <person name="Gile G.H."/>
            <person name="Hirakawa Y."/>
            <person name="Hopkins J.F."/>
            <person name="Rensing S.A."/>
            <person name="Schmutz J."/>
            <person name="Symeonidi A."/>
            <person name="Elias M."/>
            <person name="Eveleigh R.J."/>
            <person name="Herman E.K."/>
            <person name="Klute M.J."/>
            <person name="Nakayama T."/>
            <person name="Obornik M."/>
            <person name="Reyes-Prieto A."/>
            <person name="Armbrust E.V."/>
            <person name="Aves S.J."/>
            <person name="Beiko R.G."/>
            <person name="Coutinho P."/>
            <person name="Dacks J.B."/>
            <person name="Durnford D.G."/>
            <person name="Fast N.M."/>
            <person name="Green B.R."/>
            <person name="Grisdale C."/>
            <person name="Hempe F."/>
            <person name="Henrissat B."/>
            <person name="Hoppner M.P."/>
            <person name="Ishida K.-I."/>
            <person name="Kim E."/>
            <person name="Koreny L."/>
            <person name="Kroth P.G."/>
            <person name="Liu Y."/>
            <person name="Malik S.-B."/>
            <person name="Maier U.G."/>
            <person name="McRose D."/>
            <person name="Mock T."/>
            <person name="Neilson J.A."/>
            <person name="Onodera N.T."/>
            <person name="Poole A.M."/>
            <person name="Pritham E.J."/>
            <person name="Richards T.A."/>
            <person name="Rocap G."/>
            <person name="Roy S.W."/>
            <person name="Sarai C."/>
            <person name="Schaack S."/>
            <person name="Shirato S."/>
            <person name="Slamovits C.H."/>
            <person name="Spencer D.F."/>
            <person name="Suzuki S."/>
            <person name="Worden A.Z."/>
            <person name="Zauner S."/>
            <person name="Barry K."/>
            <person name="Bell C."/>
            <person name="Bharti A.K."/>
            <person name="Crow J.A."/>
            <person name="Grimwood J."/>
            <person name="Kramer R."/>
            <person name="Lindquist E."/>
            <person name="Lucas S."/>
            <person name="Salamov A."/>
            <person name="McFadden G.I."/>
            <person name="Lane C.E."/>
            <person name="Keeling P.J."/>
            <person name="Gray M.W."/>
            <person name="Grigoriev I.V."/>
            <person name="Archibald J.M."/>
        </authorList>
    </citation>
    <scope>NUCLEOTIDE SEQUENCE</scope>
    <source>
        <strain evidence="5">CCMP2712</strain>
    </source>
</reference>
<dbReference type="PANTHER" id="PTHR33604">
    <property type="entry name" value="OSJNBA0004B13.7 PROTEIN"/>
    <property type="match status" value="1"/>
</dbReference>
<evidence type="ECO:0000256" key="1">
    <source>
        <dbReference type="ARBA" id="ARBA00022676"/>
    </source>
</evidence>
<protein>
    <recommendedName>
        <fullName evidence="2">Glycosyl transferase family 1 domain-containing protein</fullName>
    </recommendedName>
</protein>
<reference evidence="4" key="3">
    <citation type="submission" date="2016-03" db="UniProtKB">
        <authorList>
            <consortium name="EnsemblProtists"/>
        </authorList>
    </citation>
    <scope>IDENTIFICATION</scope>
</reference>
<dbReference type="SUPFAM" id="SSF53448">
    <property type="entry name" value="Nucleotide-diphospho-sugar transferases"/>
    <property type="match status" value="1"/>
</dbReference>
<dbReference type="PaxDb" id="55529-EKX37718"/>
<evidence type="ECO:0000313" key="3">
    <source>
        <dbReference type="EMBL" id="EKX37718.1"/>
    </source>
</evidence>
<dbReference type="InterPro" id="IPR001296">
    <property type="entry name" value="Glyco_trans_1"/>
</dbReference>
<gene>
    <name evidence="3" type="ORF">GUITHDRAFT_165425</name>
</gene>
<accession>L1IN76</accession>
<proteinExistence type="predicted"/>
<evidence type="ECO:0000313" key="5">
    <source>
        <dbReference type="Proteomes" id="UP000011087"/>
    </source>
</evidence>
<dbReference type="SUPFAM" id="SSF53756">
    <property type="entry name" value="UDP-Glycosyltransferase/glycogen phosphorylase"/>
    <property type="match status" value="1"/>
</dbReference>
<dbReference type="EMBL" id="JH993056">
    <property type="protein sequence ID" value="EKX37718.1"/>
    <property type="molecule type" value="Genomic_DNA"/>
</dbReference>
<dbReference type="EnsemblProtists" id="EKX37718">
    <property type="protein sequence ID" value="EKX37718"/>
    <property type="gene ID" value="GUITHDRAFT_165425"/>
</dbReference>
<dbReference type="eggNOG" id="ENOG502QR4V">
    <property type="taxonomic scope" value="Eukaryota"/>
</dbReference>
<dbReference type="RefSeq" id="XP_005824698.1">
    <property type="nucleotide sequence ID" value="XM_005824641.1"/>
</dbReference>
<organism evidence="3">
    <name type="scientific">Guillardia theta (strain CCMP2712)</name>
    <name type="common">Cryptophyte</name>
    <dbReference type="NCBI Taxonomy" id="905079"/>
    <lineage>
        <taxon>Eukaryota</taxon>
        <taxon>Cryptophyceae</taxon>
        <taxon>Pyrenomonadales</taxon>
        <taxon>Geminigeraceae</taxon>
        <taxon>Guillardia</taxon>
    </lineage>
</organism>
<dbReference type="Gene3D" id="3.90.550.10">
    <property type="entry name" value="Spore Coat Polysaccharide Biosynthesis Protein SpsA, Chain A"/>
    <property type="match status" value="1"/>
</dbReference>
<sequence length="801" mass="91504">MAYHRMRATEHDKFMPRSIAGEWKKLGCDKKLKEGSWGSEEEEEDKLKKKKAKLSRLAHGDQSAAMLTRYPKLYGKQAEELVASNWDDFANGSLAAGAEYRPLPPDLIIKVLTFARPSSLLRLLRSLDLANYSPDRADLEIWIDGPSGGSRDEERKKTLQVAEEFSWRHGKKTLEVRDKNVGLVGQWLGCWQPEEGARLFESIVVIFEDDMEVSPVYWRWLKSMWPRYRRALARRQDLIGISLQTQHLVASDGRDNLRIDNEYEPFLYKVPGSWGFSPHPRTWRLFLRWQQAKSATGYEPDDLKFRGGDVITSKWWKDIKRSGKSPRMWTAWCMRFMEDEGLFGMYPNLPGRRAFTATWSEPGEHDAGHMGGRLSGPLQRVWDATCEKFPESPWRIDFDGSRITSPPPPLRPRQCDLRGVNVIFDGYIYHLTNGRLDGGVAKMWHEIVPFMIKAVTQHGGDFTHCAYSDHVLFSGVKNLNCHSLQRVKELPGEHKVLFSSYYQGSPDACFIHMVYDHIPERTGMDAGPGSEYWPRIDNLRHAGGFLSISKSTTDDLCELYGMCERKLVATSDNRAAPIFKPASKEEEEDFRARYDLRKPYILIVGKRYGYKNYDVFWEGLEAMPQSFRSKYMVLLVGLPEEKDHGIEVKDVKMIPEKDMPTLYSASAVFVYTSSYEGFGMPPVEAAACGAQLILGPFHRHRMHQVFGDLAQYAETSEEMVAALTNIDTGRVPASSALVDRAKLYGTDPRHGWNEVAKDYLEYMIHGPFRTHTLGGRNCQPLVLDPDDCRFETTPHGLKLAS</sequence>
<name>L1IN76_GUITC</name>
<dbReference type="GeneID" id="17294394"/>
<dbReference type="OrthoDB" id="2020070at2759"/>
<dbReference type="InterPro" id="IPR029044">
    <property type="entry name" value="Nucleotide-diphossugar_trans"/>
</dbReference>
<keyword evidence="1" id="KW-0328">Glycosyltransferase</keyword>
<reference evidence="3 5" key="1">
    <citation type="journal article" date="2012" name="Nature">
        <title>Algal genomes reveal evolutionary mosaicism and the fate of nucleomorphs.</title>
        <authorList>
            <consortium name="DOE Joint Genome Institute"/>
            <person name="Curtis B.A."/>
            <person name="Tanifuji G."/>
            <person name="Burki F."/>
            <person name="Gruber A."/>
            <person name="Irimia M."/>
            <person name="Maruyama S."/>
            <person name="Arias M.C."/>
            <person name="Ball S.G."/>
            <person name="Gile G.H."/>
            <person name="Hirakawa Y."/>
            <person name="Hopkins J.F."/>
            <person name="Kuo A."/>
            <person name="Rensing S.A."/>
            <person name="Schmutz J."/>
            <person name="Symeonidi A."/>
            <person name="Elias M."/>
            <person name="Eveleigh R.J."/>
            <person name="Herman E.K."/>
            <person name="Klute M.J."/>
            <person name="Nakayama T."/>
            <person name="Obornik M."/>
            <person name="Reyes-Prieto A."/>
            <person name="Armbrust E.V."/>
            <person name="Aves S.J."/>
            <person name="Beiko R.G."/>
            <person name="Coutinho P."/>
            <person name="Dacks J.B."/>
            <person name="Durnford D.G."/>
            <person name="Fast N.M."/>
            <person name="Green B.R."/>
            <person name="Grisdale C.J."/>
            <person name="Hempel F."/>
            <person name="Henrissat B."/>
            <person name="Hoppner M.P."/>
            <person name="Ishida K."/>
            <person name="Kim E."/>
            <person name="Koreny L."/>
            <person name="Kroth P.G."/>
            <person name="Liu Y."/>
            <person name="Malik S.B."/>
            <person name="Maier U.G."/>
            <person name="McRose D."/>
            <person name="Mock T."/>
            <person name="Neilson J.A."/>
            <person name="Onodera N.T."/>
            <person name="Poole A.M."/>
            <person name="Pritham E.J."/>
            <person name="Richards T.A."/>
            <person name="Rocap G."/>
            <person name="Roy S.W."/>
            <person name="Sarai C."/>
            <person name="Schaack S."/>
            <person name="Shirato S."/>
            <person name="Slamovits C.H."/>
            <person name="Spencer D.F."/>
            <person name="Suzuki S."/>
            <person name="Worden A.Z."/>
            <person name="Zauner S."/>
            <person name="Barry K."/>
            <person name="Bell C."/>
            <person name="Bharti A.K."/>
            <person name="Crow J.A."/>
            <person name="Grimwood J."/>
            <person name="Kramer R."/>
            <person name="Lindquist E."/>
            <person name="Lucas S."/>
            <person name="Salamov A."/>
            <person name="McFadden G.I."/>
            <person name="Lane C.E."/>
            <person name="Keeling P.J."/>
            <person name="Gray M.W."/>
            <person name="Grigoriev I.V."/>
            <person name="Archibald J.M."/>
        </authorList>
    </citation>
    <scope>NUCLEOTIDE SEQUENCE</scope>
    <source>
        <strain evidence="3 5">CCMP2712</strain>
    </source>
</reference>
<dbReference type="Proteomes" id="UP000011087">
    <property type="component" value="Unassembled WGS sequence"/>
</dbReference>
<keyword evidence="5" id="KW-1185">Reference proteome</keyword>
<dbReference type="HOGENOM" id="CLU_351431_0_0_1"/>
<dbReference type="KEGG" id="gtt:GUITHDRAFT_165425"/>
<dbReference type="PANTHER" id="PTHR33604:SF3">
    <property type="entry name" value="OSJNBA0004B13.7 PROTEIN"/>
    <property type="match status" value="1"/>
</dbReference>
<feature type="domain" description="Glycosyl transferase family 1" evidence="2">
    <location>
        <begin position="586"/>
        <end position="694"/>
    </location>
</feature>
<dbReference type="AlphaFoldDB" id="L1IN76"/>
<dbReference type="Pfam" id="PF00534">
    <property type="entry name" value="Glycos_transf_1"/>
    <property type="match status" value="1"/>
</dbReference>
<evidence type="ECO:0000259" key="2">
    <source>
        <dbReference type="Pfam" id="PF00534"/>
    </source>
</evidence>
<dbReference type="STRING" id="905079.L1IN76"/>